<sequence>MIIWDECEKGITATKGSHFQNLNSQLNSYESLKSVVENAKWLIMMDADISEDISGNFVRSIGKDDIAIYNVDDYSAYKNRTVSIKDRATVLNSPFNERLYAFDCLKTMWRSIKRMGYKSNNNGCYKKALQAGILVVCSDTKRQPEVIDFISDPNVEAQKYHKIFYSPYIGCGVSIEEHYSDTITIISNSVLVPNSLVQLALRFRAVKEIHFAVSRDRNSYLLPAKPVISDKFTFNDMVGLHEAQSTVLKANMPVALIATLEALGFDSISIETSSPNKNKHKQLLAARNRVDSNEEAHAIAEAQDISAQEATLIIESGNAANEEKASADKFLLAKEFGIPSVDVNVELVKFDRLFKLRDELLSLQNKELHERLTPDGKRILSVANTVIGTLGLSYNEKVIISNEKYIAAYSQMKIKHNQIVLSKHNGISFRTSATMNNITQIKISVNHFLKILGFSCKNEGKSTCRKSTVELHPFPLWQDSCHC</sequence>
<gene>
    <name evidence="1" type="ORF">EHC69_25105</name>
</gene>
<name>A0AAX1FYY8_VIBPH</name>
<evidence type="ECO:0000313" key="2">
    <source>
        <dbReference type="Proteomes" id="UP000464718"/>
    </source>
</evidence>
<dbReference type="Proteomes" id="UP000464718">
    <property type="component" value="Chromosome ii"/>
</dbReference>
<dbReference type="EMBL" id="CP034299">
    <property type="protein sequence ID" value="QHH12537.1"/>
    <property type="molecule type" value="Genomic_DNA"/>
</dbReference>
<reference evidence="1 2" key="1">
    <citation type="submission" date="2018-12" db="EMBL/GenBank/DDBJ databases">
        <title>Genomic insights into the evolutionary origins and pathogenicity of five Vibrio parahaemolyticus strains isolated from the shrimp with acute hepatopancreatic necrosis disease (AHPND).</title>
        <authorList>
            <person name="Yang Q."/>
            <person name="Dong X."/>
            <person name="Xie G."/>
            <person name="Fu S."/>
            <person name="Zou P."/>
            <person name="Sun J."/>
            <person name="Wang Y."/>
            <person name="Huang J."/>
        </authorList>
    </citation>
    <scope>NUCLEOTIDE SEQUENCE [LARGE SCALE GENOMIC DNA]</scope>
    <source>
        <strain evidence="1 2">20160303005-1</strain>
    </source>
</reference>
<protein>
    <submittedName>
        <fullName evidence="1">Uncharacterized protein</fullName>
    </submittedName>
</protein>
<evidence type="ECO:0000313" key="1">
    <source>
        <dbReference type="EMBL" id="QHH12537.1"/>
    </source>
</evidence>
<organism evidence="1 2">
    <name type="scientific">Vibrio parahaemolyticus</name>
    <dbReference type="NCBI Taxonomy" id="670"/>
    <lineage>
        <taxon>Bacteria</taxon>
        <taxon>Pseudomonadati</taxon>
        <taxon>Pseudomonadota</taxon>
        <taxon>Gammaproteobacteria</taxon>
        <taxon>Vibrionales</taxon>
        <taxon>Vibrionaceae</taxon>
        <taxon>Vibrio</taxon>
    </lineage>
</organism>
<accession>A0AAX1FYY8</accession>
<dbReference type="RefSeq" id="WP_159408475.1">
    <property type="nucleotide sequence ID" value="NZ_CP034299.1"/>
</dbReference>
<proteinExistence type="predicted"/>
<dbReference type="AlphaFoldDB" id="A0AAX1FYY8"/>